<sequence>MMKKIFITFLFVVFTHTIYAKIAQYNHFPTLQPSHILDEELTDISFAFSMRVLVSDYDGSLIRLRRESDGVEKDFGWGDNDIVDIDAINTWRGISNVYVHTWYDQSGLGRDAVQTTQNRQPRFYSNTTRPYFQGDGNNDYLVIDTPNGIQDVTKSGVEGTIITIMTATQKSQHSFGVLTDSDRWSTHINWSNNNVYFDPGICCNNIRSFENGANVGVWNQYTFIRTNSKTIARQAGVEKFNGTYNNGRCSRTEDFTIGWANGNQVNHHATTLFLEMIMYKVDIHATNYTEIETNSMIFWGL</sequence>
<evidence type="ECO:0000313" key="1">
    <source>
        <dbReference type="EMBL" id="CAA6800833.1"/>
    </source>
</evidence>
<accession>A0A6S6RZE6</accession>
<organism evidence="1">
    <name type="scientific">uncultured Sulfurovum sp</name>
    <dbReference type="NCBI Taxonomy" id="269237"/>
    <lineage>
        <taxon>Bacteria</taxon>
        <taxon>Pseudomonadati</taxon>
        <taxon>Campylobacterota</taxon>
        <taxon>Epsilonproteobacteria</taxon>
        <taxon>Campylobacterales</taxon>
        <taxon>Sulfurovaceae</taxon>
        <taxon>Sulfurovum</taxon>
        <taxon>environmental samples</taxon>
    </lineage>
</organism>
<proteinExistence type="predicted"/>
<gene>
    <name evidence="1" type="ORF">HELGO_WM11109</name>
</gene>
<dbReference type="EMBL" id="CACVAS010000018">
    <property type="protein sequence ID" value="CAA6800833.1"/>
    <property type="molecule type" value="Genomic_DNA"/>
</dbReference>
<dbReference type="AlphaFoldDB" id="A0A6S6RZE6"/>
<protein>
    <submittedName>
        <fullName evidence="1">Alpha-L-arabinofuranosidase B, catalytic</fullName>
    </submittedName>
</protein>
<name>A0A6S6RZE6_9BACT</name>
<reference evidence="1" key="1">
    <citation type="submission" date="2020-01" db="EMBL/GenBank/DDBJ databases">
        <authorList>
            <person name="Meier V. D."/>
            <person name="Meier V D."/>
        </authorList>
    </citation>
    <scope>NUCLEOTIDE SEQUENCE</scope>
    <source>
        <strain evidence="1">HLG_WM_MAG_01</strain>
    </source>
</reference>
<dbReference type="Gene3D" id="2.60.120.200">
    <property type="match status" value="1"/>
</dbReference>